<protein>
    <submittedName>
        <fullName evidence="1">Uncharacterized protein</fullName>
    </submittedName>
</protein>
<gene>
    <name evidence="1" type="ORF">O181_044129</name>
</gene>
<sequence length="151" mass="17296">MIIAWTTYFMGDSNYFQQPTKDDNIKRNHVSRLFIEHSTSHSAYECVTSRIFSSDAHQIYQALKDRFNRPSWSSIVYHANILFKPSSDHSNDISTYAMSVTEAVQNLEHQLGRLNSEIITTLAIYFAVPLMHQLITPAINTLMATNPNIKV</sequence>
<comment type="caution">
    <text evidence="1">The sequence shown here is derived from an EMBL/GenBank/DDBJ whole genome shotgun (WGS) entry which is preliminary data.</text>
</comment>
<dbReference type="AlphaFoldDB" id="A0A9Q3HJ43"/>
<organism evidence="1 2">
    <name type="scientific">Austropuccinia psidii MF-1</name>
    <dbReference type="NCBI Taxonomy" id="1389203"/>
    <lineage>
        <taxon>Eukaryota</taxon>
        <taxon>Fungi</taxon>
        <taxon>Dikarya</taxon>
        <taxon>Basidiomycota</taxon>
        <taxon>Pucciniomycotina</taxon>
        <taxon>Pucciniomycetes</taxon>
        <taxon>Pucciniales</taxon>
        <taxon>Sphaerophragmiaceae</taxon>
        <taxon>Austropuccinia</taxon>
    </lineage>
</organism>
<reference evidence="1" key="1">
    <citation type="submission" date="2021-03" db="EMBL/GenBank/DDBJ databases">
        <title>Draft genome sequence of rust myrtle Austropuccinia psidii MF-1, a brazilian biotype.</title>
        <authorList>
            <person name="Quecine M.C."/>
            <person name="Pachon D.M.R."/>
            <person name="Bonatelli M.L."/>
            <person name="Correr F.H."/>
            <person name="Franceschini L.M."/>
            <person name="Leite T.F."/>
            <person name="Margarido G.R.A."/>
            <person name="Almeida C.A."/>
            <person name="Ferrarezi J.A."/>
            <person name="Labate C.A."/>
        </authorList>
    </citation>
    <scope>NUCLEOTIDE SEQUENCE</scope>
    <source>
        <strain evidence="1">MF-1</strain>
    </source>
</reference>
<accession>A0A9Q3HJ43</accession>
<dbReference type="EMBL" id="AVOT02017925">
    <property type="protein sequence ID" value="MBW0504414.1"/>
    <property type="molecule type" value="Genomic_DNA"/>
</dbReference>
<proteinExistence type="predicted"/>
<evidence type="ECO:0000313" key="1">
    <source>
        <dbReference type="EMBL" id="MBW0504414.1"/>
    </source>
</evidence>
<evidence type="ECO:0000313" key="2">
    <source>
        <dbReference type="Proteomes" id="UP000765509"/>
    </source>
</evidence>
<name>A0A9Q3HJ43_9BASI</name>
<dbReference type="Proteomes" id="UP000765509">
    <property type="component" value="Unassembled WGS sequence"/>
</dbReference>
<keyword evidence="2" id="KW-1185">Reference proteome</keyword>